<feature type="region of interest" description="Disordered" evidence="1">
    <location>
        <begin position="1"/>
        <end position="56"/>
    </location>
</feature>
<dbReference type="Ensembl" id="ENSTMTT00000001014.1">
    <property type="protein sequence ID" value="ENSTMTP00000000988.1"/>
    <property type="gene ID" value="ENSTMTG00000000813.1"/>
</dbReference>
<feature type="compositionally biased region" description="Polar residues" evidence="1">
    <location>
        <begin position="45"/>
        <end position="56"/>
    </location>
</feature>
<keyword evidence="3" id="KW-1185">Reference proteome</keyword>
<reference evidence="2" key="1">
    <citation type="submission" date="2025-08" db="UniProtKB">
        <authorList>
            <consortium name="Ensembl"/>
        </authorList>
    </citation>
    <scope>IDENTIFICATION</scope>
</reference>
<proteinExistence type="predicted"/>
<dbReference type="AlphaFoldDB" id="A0A674HYW6"/>
<accession>A0A674HYW6</accession>
<evidence type="ECO:0000256" key="1">
    <source>
        <dbReference type="SAM" id="MobiDB-lite"/>
    </source>
</evidence>
<protein>
    <submittedName>
        <fullName evidence="2">Uncharacterized protein</fullName>
    </submittedName>
</protein>
<reference evidence="2" key="2">
    <citation type="submission" date="2025-09" db="UniProtKB">
        <authorList>
            <consortium name="Ensembl"/>
        </authorList>
    </citation>
    <scope>IDENTIFICATION</scope>
</reference>
<organism evidence="2 3">
    <name type="scientific">Terrapene triunguis</name>
    <name type="common">Three-toed box turtle</name>
    <dbReference type="NCBI Taxonomy" id="2587831"/>
    <lineage>
        <taxon>Eukaryota</taxon>
        <taxon>Metazoa</taxon>
        <taxon>Chordata</taxon>
        <taxon>Craniata</taxon>
        <taxon>Vertebrata</taxon>
        <taxon>Euteleostomi</taxon>
        <taxon>Archelosauria</taxon>
        <taxon>Testudinata</taxon>
        <taxon>Testudines</taxon>
        <taxon>Cryptodira</taxon>
        <taxon>Durocryptodira</taxon>
        <taxon>Testudinoidea</taxon>
        <taxon>Emydidae</taxon>
        <taxon>Terrapene</taxon>
    </lineage>
</organism>
<dbReference type="Proteomes" id="UP000472274">
    <property type="component" value="Unplaced"/>
</dbReference>
<sequence length="86" mass="9052">MASAPESIQSNLRKDKISMRNKGALGTARGPPRPLAPRDTFLPEVSSSSQQTAGLPSIQESPAALLAGFPAEQLAAWHTCIVKLKG</sequence>
<evidence type="ECO:0000313" key="3">
    <source>
        <dbReference type="Proteomes" id="UP000472274"/>
    </source>
</evidence>
<dbReference type="InParanoid" id="A0A674HYW6"/>
<name>A0A674HYW6_9SAUR</name>
<evidence type="ECO:0000313" key="2">
    <source>
        <dbReference type="Ensembl" id="ENSTMTP00000000988.1"/>
    </source>
</evidence>
<feature type="compositionally biased region" description="Polar residues" evidence="1">
    <location>
        <begin position="1"/>
        <end position="11"/>
    </location>
</feature>